<dbReference type="EMBL" id="BAAAOR010000023">
    <property type="protein sequence ID" value="GAA1520716.1"/>
    <property type="molecule type" value="Genomic_DNA"/>
</dbReference>
<evidence type="ECO:0000313" key="1">
    <source>
        <dbReference type="EMBL" id="GAA1520716.1"/>
    </source>
</evidence>
<dbReference type="Proteomes" id="UP001500842">
    <property type="component" value="Unassembled WGS sequence"/>
</dbReference>
<evidence type="ECO:0008006" key="3">
    <source>
        <dbReference type="Google" id="ProtNLM"/>
    </source>
</evidence>
<gene>
    <name evidence="1" type="ORF">GCM10009788_25740</name>
</gene>
<evidence type="ECO:0000313" key="2">
    <source>
        <dbReference type="Proteomes" id="UP001500842"/>
    </source>
</evidence>
<protein>
    <recommendedName>
        <fullName evidence="3">DUF946 domain-containing protein</fullName>
    </recommendedName>
</protein>
<keyword evidence="2" id="KW-1185">Reference proteome</keyword>
<comment type="caution">
    <text evidence="1">The sequence shown here is derived from an EMBL/GenBank/DDBJ whole genome shotgun (WGS) entry which is preliminary data.</text>
</comment>
<dbReference type="RefSeq" id="WP_141006875.1">
    <property type="nucleotide sequence ID" value="NZ_BAAAOR010000023.1"/>
</dbReference>
<accession>A0ABN2AL33</accession>
<organism evidence="1 2">
    <name type="scientific">Nocardioides humi</name>
    <dbReference type="NCBI Taxonomy" id="449461"/>
    <lineage>
        <taxon>Bacteria</taxon>
        <taxon>Bacillati</taxon>
        <taxon>Actinomycetota</taxon>
        <taxon>Actinomycetes</taxon>
        <taxon>Propionibacteriales</taxon>
        <taxon>Nocardioidaceae</taxon>
        <taxon>Nocardioides</taxon>
    </lineage>
</organism>
<reference evidence="1 2" key="1">
    <citation type="journal article" date="2019" name="Int. J. Syst. Evol. Microbiol.">
        <title>The Global Catalogue of Microorganisms (GCM) 10K type strain sequencing project: providing services to taxonomists for standard genome sequencing and annotation.</title>
        <authorList>
            <consortium name="The Broad Institute Genomics Platform"/>
            <consortium name="The Broad Institute Genome Sequencing Center for Infectious Disease"/>
            <person name="Wu L."/>
            <person name="Ma J."/>
        </authorList>
    </citation>
    <scope>NUCLEOTIDE SEQUENCE [LARGE SCALE GENOMIC DNA]</scope>
    <source>
        <strain evidence="1 2">JCM 14942</strain>
    </source>
</reference>
<name>A0ABN2AL33_9ACTN</name>
<sequence>MSEPVAESDAADSSARTIRDFDFTGVEWREQVSQRYLTPVAEPTTTNPVTGPVVTVGKAAYVDVDADGDEDALVPLVVQDDNSLSTIYYIWTWDPAAVTAAQVENPIARTHRCGPLVDEVVPAPDENAFLITERLRRPGSEGACADEPTLEVERAVTLSDGWPVLATALGGHGGICPQPRGHDDTWPVEGITLLAGPRPSIGAIEDAQLSWFAEADLSGHPWLYREGWLLVNFGPFVGSGQGSHFQDYGDYTPCAWIEIDPSRQSEFGVLPPAEGE</sequence>
<proteinExistence type="predicted"/>